<name>A0A0F8W097_9ZZZZ</name>
<reference evidence="1" key="1">
    <citation type="journal article" date="2015" name="Nature">
        <title>Complex archaea that bridge the gap between prokaryotes and eukaryotes.</title>
        <authorList>
            <person name="Spang A."/>
            <person name="Saw J.H."/>
            <person name="Jorgensen S.L."/>
            <person name="Zaremba-Niedzwiedzka K."/>
            <person name="Martijn J."/>
            <person name="Lind A.E."/>
            <person name="van Eijk R."/>
            <person name="Schleper C."/>
            <person name="Guy L."/>
            <person name="Ettema T.J."/>
        </authorList>
    </citation>
    <scope>NUCLEOTIDE SEQUENCE</scope>
</reference>
<protein>
    <recommendedName>
        <fullName evidence="2">VRR-NUC domain-containing protein</fullName>
    </recommendedName>
</protein>
<dbReference type="EMBL" id="LAZR01068233">
    <property type="protein sequence ID" value="KKK50023.1"/>
    <property type="molecule type" value="Genomic_DNA"/>
</dbReference>
<organism evidence="1">
    <name type="scientific">marine sediment metagenome</name>
    <dbReference type="NCBI Taxonomy" id="412755"/>
    <lineage>
        <taxon>unclassified sequences</taxon>
        <taxon>metagenomes</taxon>
        <taxon>ecological metagenomes</taxon>
    </lineage>
</organism>
<sequence>MNLNIQDYKETEADVAAEFYHRCKGLGLVAKMEVKLPSDVHRSGFMRADALVFQIGKVVCAVEFKGCRRSKMPLNPKSRQYRAYAGLSIPFFLCSGSDEIEDTLDDVCALADKLI</sequence>
<gene>
    <name evidence="1" type="ORF">LCGC14_3129170</name>
</gene>
<proteinExistence type="predicted"/>
<dbReference type="AlphaFoldDB" id="A0A0F8W097"/>
<comment type="caution">
    <text evidence="1">The sequence shown here is derived from an EMBL/GenBank/DDBJ whole genome shotgun (WGS) entry which is preliminary data.</text>
</comment>
<evidence type="ECO:0008006" key="2">
    <source>
        <dbReference type="Google" id="ProtNLM"/>
    </source>
</evidence>
<evidence type="ECO:0000313" key="1">
    <source>
        <dbReference type="EMBL" id="KKK50023.1"/>
    </source>
</evidence>
<accession>A0A0F8W097</accession>